<evidence type="ECO:0000259" key="1">
    <source>
        <dbReference type="Pfam" id="PF01636"/>
    </source>
</evidence>
<comment type="caution">
    <text evidence="2">The sequence shown here is derived from an EMBL/GenBank/DDBJ whole genome shotgun (WGS) entry which is preliminary data.</text>
</comment>
<dbReference type="InterPro" id="IPR011009">
    <property type="entry name" value="Kinase-like_dom_sf"/>
</dbReference>
<feature type="domain" description="Aminoglycoside phosphotransferase" evidence="1">
    <location>
        <begin position="22"/>
        <end position="247"/>
    </location>
</feature>
<dbReference type="InterPro" id="IPR002575">
    <property type="entry name" value="Aminoglycoside_PTrfase"/>
</dbReference>
<name>A0A1F7X6L5_9BACT</name>
<dbReference type="Gene3D" id="3.30.200.20">
    <property type="entry name" value="Phosphorylase Kinase, domain 1"/>
    <property type="match status" value="1"/>
</dbReference>
<sequence length="326" mass="38434">MEDLSLEIKGFLKKAGLVGYDILPLAGDASDRKYYRLKQNKHSLVLMDSSKTIETMNSFVNVRNYLSSNQFSVPEILNVDIDNGFIVLEDFGDNTLDKYLVKNPKDTKKIYKLIVDLVISLNNLNNPPFLEFNKQFFLDELAIFTRWYMPLIDRFIVDNKINRFNSSWDQALEYLLKEDKKQVFVHKDLHCGNLFRLPNRSGVRKLGIIDFQAAKRGSMVYDITSFLYDCRLPLQKDLRDNLIERYMTGNDWNIQKFQNLCDIYIAQRNIKILGNFAYLYKEKGNGKYLNFLPNVWEYVNKSLENPILKEVKTWFKENNIKLFGRY</sequence>
<dbReference type="EMBL" id="MGFQ01000001">
    <property type="protein sequence ID" value="OGM10720.1"/>
    <property type="molecule type" value="Genomic_DNA"/>
</dbReference>
<dbReference type="AlphaFoldDB" id="A0A1F7X6L5"/>
<evidence type="ECO:0000313" key="3">
    <source>
        <dbReference type="Proteomes" id="UP000176939"/>
    </source>
</evidence>
<evidence type="ECO:0000313" key="2">
    <source>
        <dbReference type="EMBL" id="OGM10720.1"/>
    </source>
</evidence>
<accession>A0A1F7X6L5</accession>
<proteinExistence type="predicted"/>
<gene>
    <name evidence="2" type="ORF">A2Z67_01975</name>
</gene>
<reference evidence="2 3" key="1">
    <citation type="journal article" date="2016" name="Nat. Commun.">
        <title>Thousands of microbial genomes shed light on interconnected biogeochemical processes in an aquifer system.</title>
        <authorList>
            <person name="Anantharaman K."/>
            <person name="Brown C.T."/>
            <person name="Hug L.A."/>
            <person name="Sharon I."/>
            <person name="Castelle C.J."/>
            <person name="Probst A.J."/>
            <person name="Thomas B.C."/>
            <person name="Singh A."/>
            <person name="Wilkins M.J."/>
            <person name="Karaoz U."/>
            <person name="Brodie E.L."/>
            <person name="Williams K.H."/>
            <person name="Hubbard S.S."/>
            <person name="Banfield J.F."/>
        </authorList>
    </citation>
    <scope>NUCLEOTIDE SEQUENCE [LARGE SCALE GENOMIC DNA]</scope>
</reference>
<dbReference type="Pfam" id="PF01636">
    <property type="entry name" value="APH"/>
    <property type="match status" value="1"/>
</dbReference>
<dbReference type="Proteomes" id="UP000176939">
    <property type="component" value="Unassembled WGS sequence"/>
</dbReference>
<organism evidence="2 3">
    <name type="scientific">Candidatus Woesebacteria bacterium RBG_13_36_22</name>
    <dbReference type="NCBI Taxonomy" id="1802478"/>
    <lineage>
        <taxon>Bacteria</taxon>
        <taxon>Candidatus Woeseibacteriota</taxon>
    </lineage>
</organism>
<protein>
    <recommendedName>
        <fullName evidence="1">Aminoglycoside phosphotransferase domain-containing protein</fullName>
    </recommendedName>
</protein>
<dbReference type="Gene3D" id="3.90.1200.10">
    <property type="match status" value="1"/>
</dbReference>
<dbReference type="SUPFAM" id="SSF56112">
    <property type="entry name" value="Protein kinase-like (PK-like)"/>
    <property type="match status" value="1"/>
</dbReference>